<evidence type="ECO:0000313" key="1">
    <source>
        <dbReference type="EMBL" id="CAG8457120.1"/>
    </source>
</evidence>
<dbReference type="Proteomes" id="UP000789860">
    <property type="component" value="Unassembled WGS sequence"/>
</dbReference>
<name>A0ACA9K7J2_9GLOM</name>
<comment type="caution">
    <text evidence="1">The sequence shown here is derived from an EMBL/GenBank/DDBJ whole genome shotgun (WGS) entry which is preliminary data.</text>
</comment>
<reference evidence="1" key="1">
    <citation type="submission" date="2021-06" db="EMBL/GenBank/DDBJ databases">
        <authorList>
            <person name="Kallberg Y."/>
            <person name="Tangrot J."/>
            <person name="Rosling A."/>
        </authorList>
    </citation>
    <scope>NUCLEOTIDE SEQUENCE</scope>
    <source>
        <strain evidence="1">AU212A</strain>
    </source>
</reference>
<gene>
    <name evidence="1" type="ORF">SCALOS_LOCUS1450</name>
</gene>
<evidence type="ECO:0000313" key="2">
    <source>
        <dbReference type="Proteomes" id="UP000789860"/>
    </source>
</evidence>
<dbReference type="EMBL" id="CAJVPM010000999">
    <property type="protein sequence ID" value="CAG8457120.1"/>
    <property type="molecule type" value="Genomic_DNA"/>
</dbReference>
<keyword evidence="2" id="KW-1185">Reference proteome</keyword>
<proteinExistence type="predicted"/>
<accession>A0ACA9K7J2</accession>
<organism evidence="1 2">
    <name type="scientific">Scutellospora calospora</name>
    <dbReference type="NCBI Taxonomy" id="85575"/>
    <lineage>
        <taxon>Eukaryota</taxon>
        <taxon>Fungi</taxon>
        <taxon>Fungi incertae sedis</taxon>
        <taxon>Mucoromycota</taxon>
        <taxon>Glomeromycotina</taxon>
        <taxon>Glomeromycetes</taxon>
        <taxon>Diversisporales</taxon>
        <taxon>Gigasporaceae</taxon>
        <taxon>Scutellospora</taxon>
    </lineage>
</organism>
<protein>
    <submittedName>
        <fullName evidence="1">11608_t:CDS:1</fullName>
    </submittedName>
</protein>
<sequence length="86" mass="10103">MIENKVITKQMQLELESETVVYEMFLSLSQADIEELFERISQNIVVKIDLSNFIKKYLQDLLDKDIKSVFLKVRNLPSKDTKPLLL</sequence>